<dbReference type="Gene3D" id="1.10.1040.10">
    <property type="entry name" value="N-(1-d-carboxylethyl)-l-norvaline Dehydrogenase, domain 2"/>
    <property type="match status" value="1"/>
</dbReference>
<dbReference type="KEGG" id="lyk:FLP23_11825"/>
<evidence type="ECO:0000313" key="8">
    <source>
        <dbReference type="Proteomes" id="UP000322159"/>
    </source>
</evidence>
<feature type="active site" evidence="4">
    <location>
        <position position="181"/>
    </location>
</feature>
<dbReference type="OrthoDB" id="3185659at2"/>
<dbReference type="InterPro" id="IPR008927">
    <property type="entry name" value="6-PGluconate_DH-like_C_sf"/>
</dbReference>
<dbReference type="AlphaFoldDB" id="A0A5C1Y9R3"/>
<dbReference type="PIRSF" id="PIRSF000103">
    <property type="entry name" value="HIBADH"/>
    <property type="match status" value="1"/>
</dbReference>
<feature type="domain" description="3-hydroxyisobutyrate dehydrogenase-like NAD-binding" evidence="6">
    <location>
        <begin position="180"/>
        <end position="293"/>
    </location>
</feature>
<dbReference type="InterPro" id="IPR013328">
    <property type="entry name" value="6PGD_dom2"/>
</dbReference>
<dbReference type="InterPro" id="IPR029154">
    <property type="entry name" value="HIBADH-like_NADP-bd"/>
</dbReference>
<dbReference type="GO" id="GO:0016491">
    <property type="term" value="F:oxidoreductase activity"/>
    <property type="evidence" value="ECO:0007669"/>
    <property type="project" value="UniProtKB-KW"/>
</dbReference>
<dbReference type="EMBL" id="CP043504">
    <property type="protein sequence ID" value="QEO10631.1"/>
    <property type="molecule type" value="Genomic_DNA"/>
</dbReference>
<keyword evidence="8" id="KW-1185">Reference proteome</keyword>
<evidence type="ECO:0000259" key="5">
    <source>
        <dbReference type="Pfam" id="PF03446"/>
    </source>
</evidence>
<dbReference type="SUPFAM" id="SSF48179">
    <property type="entry name" value="6-phosphogluconate dehydrogenase C-terminal domain-like"/>
    <property type="match status" value="1"/>
</dbReference>
<sequence length="299" mass="30418">MRGAACEDAGMAVGFAGLGIMGQPMAARLRDAGVPLVLWSRRPDAADAIVARGAVRAVDPDALFAASDTVLLMLRDEPATDEVLGRGTDAFARRVAGRRIVVMGTNSPGFSAALAADIRDAGGVYLEAPVSGSRVPAERGELVVMLAGDDDAALAETAGLLAPLARAVVRCGAVPGALRTKIAVNHYMMAMVAALAEALTAARTAGLDLDAVVEVLQASPMDSPIGRVKAAKLLAGDESPQAAIADVVKNCGLVLAEARAVGAVTPIIDLVAELYERTAASGLAFADMVAVARQFAPAP</sequence>
<evidence type="ECO:0000256" key="2">
    <source>
        <dbReference type="ARBA" id="ARBA00023002"/>
    </source>
</evidence>
<keyword evidence="3" id="KW-0520">NAD</keyword>
<dbReference type="Gene3D" id="3.40.50.720">
    <property type="entry name" value="NAD(P)-binding Rossmann-like Domain"/>
    <property type="match status" value="1"/>
</dbReference>
<comment type="similarity">
    <text evidence="1">Belongs to the HIBADH-related family.</text>
</comment>
<evidence type="ECO:0000259" key="6">
    <source>
        <dbReference type="Pfam" id="PF14833"/>
    </source>
</evidence>
<evidence type="ECO:0000256" key="3">
    <source>
        <dbReference type="ARBA" id="ARBA00023027"/>
    </source>
</evidence>
<dbReference type="Pfam" id="PF14833">
    <property type="entry name" value="NAD_binding_11"/>
    <property type="match status" value="1"/>
</dbReference>
<accession>A0A5C1Y9R3</accession>
<evidence type="ECO:0000256" key="1">
    <source>
        <dbReference type="ARBA" id="ARBA00009080"/>
    </source>
</evidence>
<gene>
    <name evidence="7" type="ORF">FLP23_11825</name>
</gene>
<feature type="domain" description="6-phosphogluconate dehydrogenase NADP-binding" evidence="5">
    <location>
        <begin position="13"/>
        <end position="171"/>
    </location>
</feature>
<dbReference type="GO" id="GO:0051287">
    <property type="term" value="F:NAD binding"/>
    <property type="evidence" value="ECO:0007669"/>
    <property type="project" value="InterPro"/>
</dbReference>
<dbReference type="SUPFAM" id="SSF51735">
    <property type="entry name" value="NAD(P)-binding Rossmann-fold domains"/>
    <property type="match status" value="1"/>
</dbReference>
<dbReference type="InterPro" id="IPR051265">
    <property type="entry name" value="HIBADH-related_NP60_sf"/>
</dbReference>
<keyword evidence="2" id="KW-0560">Oxidoreductase</keyword>
<reference evidence="7 8" key="1">
    <citation type="submission" date="2019-09" db="EMBL/GenBank/DDBJ databases">
        <title>Genome sequencing of strain KACC 19322.</title>
        <authorList>
            <person name="Heo J."/>
            <person name="Kim S.-J."/>
            <person name="Kim J.-S."/>
            <person name="Hong S.-B."/>
            <person name="Kwon S.-W."/>
        </authorList>
    </citation>
    <scope>NUCLEOTIDE SEQUENCE [LARGE SCALE GENOMIC DNA]</scope>
    <source>
        <strain evidence="7 8">KACC 19322</strain>
    </source>
</reference>
<dbReference type="PANTHER" id="PTHR43580:SF2">
    <property type="entry name" value="CYTOKINE-LIKE NUCLEAR FACTOR N-PAC"/>
    <property type="match status" value="1"/>
</dbReference>
<dbReference type="Proteomes" id="UP000322159">
    <property type="component" value="Chromosome"/>
</dbReference>
<dbReference type="InterPro" id="IPR015815">
    <property type="entry name" value="HIBADH-related"/>
</dbReference>
<dbReference type="InterPro" id="IPR006115">
    <property type="entry name" value="6PGDH_NADP-bd"/>
</dbReference>
<proteinExistence type="inferred from homology"/>
<evidence type="ECO:0000313" key="7">
    <source>
        <dbReference type="EMBL" id="QEO10631.1"/>
    </source>
</evidence>
<organism evidence="7 8">
    <name type="scientific">Protaetiibacter larvae</name>
    <dbReference type="NCBI Taxonomy" id="2592654"/>
    <lineage>
        <taxon>Bacteria</taxon>
        <taxon>Bacillati</taxon>
        <taxon>Actinomycetota</taxon>
        <taxon>Actinomycetes</taxon>
        <taxon>Micrococcales</taxon>
        <taxon>Microbacteriaceae</taxon>
        <taxon>Protaetiibacter</taxon>
    </lineage>
</organism>
<evidence type="ECO:0000256" key="4">
    <source>
        <dbReference type="PIRSR" id="PIRSR000103-1"/>
    </source>
</evidence>
<name>A0A5C1Y9R3_9MICO</name>
<dbReference type="PANTHER" id="PTHR43580">
    <property type="entry name" value="OXIDOREDUCTASE GLYR1-RELATED"/>
    <property type="match status" value="1"/>
</dbReference>
<dbReference type="Pfam" id="PF03446">
    <property type="entry name" value="NAD_binding_2"/>
    <property type="match status" value="1"/>
</dbReference>
<protein>
    <submittedName>
        <fullName evidence="7">NAD(P)-dependent oxidoreductase</fullName>
    </submittedName>
</protein>
<dbReference type="GO" id="GO:0050661">
    <property type="term" value="F:NADP binding"/>
    <property type="evidence" value="ECO:0007669"/>
    <property type="project" value="InterPro"/>
</dbReference>
<dbReference type="InterPro" id="IPR036291">
    <property type="entry name" value="NAD(P)-bd_dom_sf"/>
</dbReference>